<dbReference type="InterPro" id="IPR043987">
    <property type="entry name" value="CCZ1/INTU/HSP4_longin_1"/>
</dbReference>
<reference evidence="3 4" key="1">
    <citation type="journal article" date="2016" name="Mol. Biol. Evol.">
        <title>Genome-Wide Survey of Gut Fungi (Harpellales) Reveals the First Horizontally Transferred Ubiquitin Gene from a Mosquito Host.</title>
        <authorList>
            <person name="Wang Y."/>
            <person name="White M.M."/>
            <person name="Kvist S."/>
            <person name="Moncalvo J.M."/>
        </authorList>
    </citation>
    <scope>NUCLEOTIDE SEQUENCE [LARGE SCALE GENOMIC DNA]</scope>
    <source>
        <strain evidence="3 4">ALG-7-W6</strain>
    </source>
</reference>
<proteinExistence type="inferred from homology"/>
<accession>A0A1R0H231</accession>
<feature type="domain" description="CCZ1/INTU/HSP4 first Longin" evidence="2">
    <location>
        <begin position="137"/>
        <end position="246"/>
    </location>
</feature>
<dbReference type="Pfam" id="PF19031">
    <property type="entry name" value="Intu_longin_1"/>
    <property type="match status" value="1"/>
</dbReference>
<dbReference type="OrthoDB" id="240546at2759"/>
<evidence type="ECO:0000313" key="3">
    <source>
        <dbReference type="EMBL" id="OLY83205.1"/>
    </source>
</evidence>
<evidence type="ECO:0000259" key="2">
    <source>
        <dbReference type="Pfam" id="PF19031"/>
    </source>
</evidence>
<evidence type="ECO:0000313" key="4">
    <source>
        <dbReference type="Proteomes" id="UP000187455"/>
    </source>
</evidence>
<dbReference type="GO" id="GO:0035658">
    <property type="term" value="C:Mon1-Ccz1 complex"/>
    <property type="evidence" value="ECO:0007669"/>
    <property type="project" value="InterPro"/>
</dbReference>
<dbReference type="InterPro" id="IPR013176">
    <property type="entry name" value="Ccz1"/>
</dbReference>
<dbReference type="STRING" id="133383.A0A1R0H231"/>
<gene>
    <name evidence="3" type="ORF">AYI68_g2659</name>
</gene>
<evidence type="ECO:0000256" key="1">
    <source>
        <dbReference type="ARBA" id="ARBA00005352"/>
    </source>
</evidence>
<comment type="caution">
    <text evidence="3">The sequence shown here is derived from an EMBL/GenBank/DDBJ whole genome shotgun (WGS) entry which is preliminary data.</text>
</comment>
<feature type="non-terminal residue" evidence="3">
    <location>
        <position position="673"/>
    </location>
</feature>
<sequence length="673" mass="73523">MYETKNYKQTFTFVNFYEGMSLKKPLTQDTGICLLHFAIYAPHLCTNEGEEHLQILYYFTSNTLPSSQKKVSRLNATSGYKSPTSNLSASASSLQKVPSRSSFLNYFTIPLASKTASSNLDTNSSFTSFSQGLNESHERVVSLETKLSQIGLSSALSNLASSFDPNFNSPLVLKTKNSISLTLQVEPGIFVLLCVTPPRNPLNSANSKPFANQTSNLESCPIQHINTETLADFVKDEYQMYTLLNGSIVSRLKFPNGPKLVKKSTSLFFSVSVLSWDKRWAGSPLLVDISTSAPQNQSKPLRKMEAHSSIPIPELGILPTIGAIPRIPIRRHSLVQIQQLSADLLHLLPGFKEILIFNRAHLLVFSSIIDSYSKIGSLAENSKYRSTVNKSIVVYIRKLFSSHFQSLSNSHISPNPSDNADPVQNNDSHFHSFNSFFNYSLNPFAKDRSNSSSVKSASIEPRAPIGLECESSGSDSSSLDNAQTISTLPQVLSNTVTFLVEPPAQTSSVLTNPISSNYEQIETADNSKKYPLNIPSSGSLSPKSNYFSGGAPPVLAKTVVHSQTVHAHGTGSSRPLRNPSLTSLATNLGAMNDPSANSPVIGLDGHRNSDGLPLNIPQYLSNNSNQMEILNWHVIGEASRNRDPEPSSLGARGKLSRGVCLNPNEKLELPDFH</sequence>
<dbReference type="EMBL" id="LSSL01001009">
    <property type="protein sequence ID" value="OLY83205.1"/>
    <property type="molecule type" value="Genomic_DNA"/>
</dbReference>
<protein>
    <recommendedName>
        <fullName evidence="2">CCZ1/INTU/HSP4 first Longin domain-containing protein</fullName>
    </recommendedName>
</protein>
<dbReference type="GO" id="GO:0016192">
    <property type="term" value="P:vesicle-mediated transport"/>
    <property type="evidence" value="ECO:0007669"/>
    <property type="project" value="InterPro"/>
</dbReference>
<comment type="similarity">
    <text evidence="1">Belongs to the CCZ1 family.</text>
</comment>
<dbReference type="AlphaFoldDB" id="A0A1R0H231"/>
<organism evidence="3 4">
    <name type="scientific">Smittium mucronatum</name>
    <dbReference type="NCBI Taxonomy" id="133383"/>
    <lineage>
        <taxon>Eukaryota</taxon>
        <taxon>Fungi</taxon>
        <taxon>Fungi incertae sedis</taxon>
        <taxon>Zoopagomycota</taxon>
        <taxon>Kickxellomycotina</taxon>
        <taxon>Harpellomycetes</taxon>
        <taxon>Harpellales</taxon>
        <taxon>Legeriomycetaceae</taxon>
        <taxon>Smittium</taxon>
    </lineage>
</organism>
<name>A0A1R0H231_9FUNG</name>
<dbReference type="PANTHER" id="PTHR13056">
    <property type="entry name" value="VACUOLAR FUSION PROTEIN CCZ1 HOMOLOG-RELATED"/>
    <property type="match status" value="1"/>
</dbReference>
<keyword evidence="4" id="KW-1185">Reference proteome</keyword>
<dbReference type="Proteomes" id="UP000187455">
    <property type="component" value="Unassembled WGS sequence"/>
</dbReference>
<dbReference type="PANTHER" id="PTHR13056:SF0">
    <property type="entry name" value="VACUOLAR FUSION PROTEIN CCZ1 HOMOLOG-RELATED"/>
    <property type="match status" value="1"/>
</dbReference>